<organism evidence="1 2">
    <name type="scientific">Lysinibacillus pinottii</name>
    <dbReference type="NCBI Taxonomy" id="2973932"/>
    <lineage>
        <taxon>Bacteria</taxon>
        <taxon>Bacillati</taxon>
        <taxon>Bacillota</taxon>
        <taxon>Bacilli</taxon>
        <taxon>Bacillales</taxon>
        <taxon>Bacillaceae</taxon>
        <taxon>Lysinibacillus</taxon>
    </lineage>
</organism>
<dbReference type="EMBL" id="JANTOO010000010">
    <property type="protein sequence ID" value="MCS1396004.1"/>
    <property type="molecule type" value="Genomic_DNA"/>
</dbReference>
<sequence length="109" mass="12422">MKGQPLSTHGKLLKCYVVHGQKKGICSKDDYLKVWYEYKCNIPIDLLSEAQASQALKGLVSERTRLSKLSIVDDVDYELEEIQKDAQLYGNELESLNEDNDDPKEVDET</sequence>
<dbReference type="Pfam" id="PF05133">
    <property type="entry name" value="SPP1_portal"/>
    <property type="match status" value="1"/>
</dbReference>
<keyword evidence="2" id="KW-1185">Reference proteome</keyword>
<name>A0ABT2DMJ9_9BACI</name>
<accession>A0ABT2DMJ9</accession>
<protein>
    <submittedName>
        <fullName evidence="1">Phage portal protein</fullName>
    </submittedName>
</protein>
<gene>
    <name evidence="1" type="ORF">NXZ79_08125</name>
</gene>
<dbReference type="RefSeq" id="WP_216637034.1">
    <property type="nucleotide sequence ID" value="NZ_JANTOO010000010.1"/>
</dbReference>
<comment type="caution">
    <text evidence="1">The sequence shown here is derived from an EMBL/GenBank/DDBJ whole genome shotgun (WGS) entry which is preliminary data.</text>
</comment>
<evidence type="ECO:0000313" key="1">
    <source>
        <dbReference type="EMBL" id="MCS1396004.1"/>
    </source>
</evidence>
<dbReference type="Proteomes" id="UP001525021">
    <property type="component" value="Unassembled WGS sequence"/>
</dbReference>
<proteinExistence type="predicted"/>
<dbReference type="InterPro" id="IPR021145">
    <property type="entry name" value="Portal_protein_SPP1_Gp6-like"/>
</dbReference>
<reference evidence="1 2" key="1">
    <citation type="submission" date="2022-08" db="EMBL/GenBank/DDBJ databases">
        <title>Lysinibacillus sequencing.</title>
        <authorList>
            <person name="Dunlap C."/>
        </authorList>
    </citation>
    <scope>NUCLEOTIDE SEQUENCE [LARGE SCALE GENOMIC DNA]</scope>
    <source>
        <strain evidence="1 2">PB211</strain>
    </source>
</reference>
<evidence type="ECO:0000313" key="2">
    <source>
        <dbReference type="Proteomes" id="UP001525021"/>
    </source>
</evidence>